<comment type="caution">
    <text evidence="2">The sequence shown here is derived from an EMBL/GenBank/DDBJ whole genome shotgun (WGS) entry which is preliminary data.</text>
</comment>
<organism evidence="2 3">
    <name type="scientific">Pelomonas dachongensis</name>
    <dbReference type="NCBI Taxonomy" id="3299029"/>
    <lineage>
        <taxon>Bacteria</taxon>
        <taxon>Pseudomonadati</taxon>
        <taxon>Pseudomonadota</taxon>
        <taxon>Betaproteobacteria</taxon>
        <taxon>Burkholderiales</taxon>
        <taxon>Sphaerotilaceae</taxon>
        <taxon>Roseateles</taxon>
    </lineage>
</organism>
<keyword evidence="3" id="KW-1185">Reference proteome</keyword>
<dbReference type="Proteomes" id="UP001606300">
    <property type="component" value="Unassembled WGS sequence"/>
</dbReference>
<dbReference type="EMBL" id="JBIGHY010000003">
    <property type="protein sequence ID" value="MFG6414157.1"/>
    <property type="molecule type" value="Genomic_DNA"/>
</dbReference>
<reference evidence="2 3" key="1">
    <citation type="submission" date="2024-09" db="EMBL/GenBank/DDBJ databases">
        <title>Novel species of the genus Pelomonas and Roseateles isolated from streams.</title>
        <authorList>
            <person name="Lu H."/>
        </authorList>
    </citation>
    <scope>NUCLEOTIDE SEQUENCE [LARGE SCALE GENOMIC DNA]</scope>
    <source>
        <strain evidence="2 3">DC23W</strain>
    </source>
</reference>
<sequence>MTPLSPLPAAGGASSRADDLSDNVHPNSKKPPAGGFFRTHAILSP</sequence>
<evidence type="ECO:0000313" key="2">
    <source>
        <dbReference type="EMBL" id="MFG6414157.1"/>
    </source>
</evidence>
<feature type="region of interest" description="Disordered" evidence="1">
    <location>
        <begin position="1"/>
        <end position="45"/>
    </location>
</feature>
<protein>
    <submittedName>
        <fullName evidence="2">Uncharacterized protein</fullName>
    </submittedName>
</protein>
<name>A0ABW7EL36_9BURK</name>
<evidence type="ECO:0000256" key="1">
    <source>
        <dbReference type="SAM" id="MobiDB-lite"/>
    </source>
</evidence>
<dbReference type="RefSeq" id="WP_394470236.1">
    <property type="nucleotide sequence ID" value="NZ_JBIGHY010000003.1"/>
</dbReference>
<evidence type="ECO:0000313" key="3">
    <source>
        <dbReference type="Proteomes" id="UP001606300"/>
    </source>
</evidence>
<gene>
    <name evidence="2" type="ORF">ACG02S_09630</name>
</gene>
<accession>A0ABW7EL36</accession>
<proteinExistence type="predicted"/>